<reference evidence="8" key="1">
    <citation type="submission" date="2014-09" db="EMBL/GenBank/DDBJ databases">
        <title>Draft genome sequence of an oleaginous Mucoromycotina fungus Mucor ambiguus NBRC6742.</title>
        <authorList>
            <person name="Takeda I."/>
            <person name="Yamane N."/>
            <person name="Morita T."/>
            <person name="Tamano K."/>
            <person name="Machida M."/>
            <person name="Baker S."/>
            <person name="Koike H."/>
        </authorList>
    </citation>
    <scope>NUCLEOTIDE SEQUENCE</scope>
    <source>
        <strain evidence="8">NBRC 6742</strain>
    </source>
</reference>
<evidence type="ECO:0000256" key="1">
    <source>
        <dbReference type="ARBA" id="ARBA00004123"/>
    </source>
</evidence>
<keyword evidence="4" id="KW-0158">Chromosome</keyword>
<dbReference type="InterPro" id="IPR018464">
    <property type="entry name" value="CENP-O"/>
</dbReference>
<evidence type="ECO:0000256" key="5">
    <source>
        <dbReference type="ARBA" id="ARBA00023242"/>
    </source>
</evidence>
<comment type="subcellular location">
    <subcellularLocation>
        <location evidence="2">Chromosome</location>
        <location evidence="2">Centromere</location>
    </subcellularLocation>
    <subcellularLocation>
        <location evidence="1">Nucleus</location>
    </subcellularLocation>
</comment>
<evidence type="ECO:0000313" key="8">
    <source>
        <dbReference type="EMBL" id="GAN03955.1"/>
    </source>
</evidence>
<evidence type="ECO:0000256" key="6">
    <source>
        <dbReference type="ARBA" id="ARBA00023328"/>
    </source>
</evidence>
<dbReference type="Pfam" id="PF09496">
    <property type="entry name" value="CENP-O"/>
    <property type="match status" value="1"/>
</dbReference>
<feature type="coiled-coil region" evidence="7">
    <location>
        <begin position="56"/>
        <end position="83"/>
    </location>
</feature>
<dbReference type="OrthoDB" id="10050372at2759"/>
<evidence type="ECO:0000256" key="3">
    <source>
        <dbReference type="ARBA" id="ARBA00007321"/>
    </source>
</evidence>
<proteinExistence type="inferred from homology"/>
<keyword evidence="9" id="KW-1185">Reference proteome</keyword>
<evidence type="ECO:0000256" key="7">
    <source>
        <dbReference type="SAM" id="Coils"/>
    </source>
</evidence>
<protein>
    <submittedName>
        <fullName evidence="8">Uncharacterized protein</fullName>
    </submittedName>
</protein>
<keyword evidence="7" id="KW-0175">Coiled coil</keyword>
<comment type="similarity">
    <text evidence="3">Belongs to the CENP-O/MCM21 family.</text>
</comment>
<dbReference type="GO" id="GO:0031511">
    <property type="term" value="C:Mis6-Sim4 complex"/>
    <property type="evidence" value="ECO:0007669"/>
    <property type="project" value="TreeGrafter"/>
</dbReference>
<keyword evidence="6" id="KW-0137">Centromere</keyword>
<keyword evidence="5" id="KW-0539">Nucleus</keyword>
<gene>
    <name evidence="8" type="ORF">MAM1_0052d03411</name>
</gene>
<accession>A0A0C9LTR2</accession>
<dbReference type="GO" id="GO:0005634">
    <property type="term" value="C:nucleus"/>
    <property type="evidence" value="ECO:0007669"/>
    <property type="project" value="UniProtKB-SubCell"/>
</dbReference>
<evidence type="ECO:0000313" key="9">
    <source>
        <dbReference type="Proteomes" id="UP000053815"/>
    </source>
</evidence>
<dbReference type="PANTHER" id="PTHR14582">
    <property type="entry name" value="INNER KINETOCHORE SUBUNIT MAL2"/>
    <property type="match status" value="1"/>
</dbReference>
<dbReference type="CDD" id="cd23835">
    <property type="entry name" value="DRWD-N_CENP-O"/>
    <property type="match status" value="1"/>
</dbReference>
<dbReference type="Proteomes" id="UP000053815">
    <property type="component" value="Unassembled WGS sequence"/>
</dbReference>
<dbReference type="PANTHER" id="PTHR14582:SF1">
    <property type="entry name" value="CENTROMERE PROTEIN O"/>
    <property type="match status" value="1"/>
</dbReference>
<dbReference type="AlphaFoldDB" id="A0A0C9LTR2"/>
<sequence length="342" mass="39912">MKCCLWSRDLAFNASLTPNTSKSNSHEGRMHYSSISFRRTLFKQEMEEDAFLPSENDRLKAQIKEMRTRLATATLRDKQLKKELIEEDLSYMTVSTLVDLIQDPTRVADYEFDTMGREVFAKMMSTLEACCLREAISYHRLAGRTLFKFKGDRSCVRLETFYDKTYKESYYIFYEKNQTYHASAIKSMRQSLIEHHTIPNFIHLSSIEKTHLPGDFDTFIRIVHDQLQAYVTKREILKEVAQLKKTHAITIKYQSESIHKTEIEVVNAQNQTMLVDMSFEDKSSAYPTTVVIRDNQDQTTDAGEHLSKIAAQFKQRPMIDVLMELSETELEQGTQYDHMELD</sequence>
<dbReference type="STRING" id="91626.A0A0C9LTR2"/>
<evidence type="ECO:0000256" key="2">
    <source>
        <dbReference type="ARBA" id="ARBA00004584"/>
    </source>
</evidence>
<organism evidence="8">
    <name type="scientific">Mucor ambiguus</name>
    <dbReference type="NCBI Taxonomy" id="91626"/>
    <lineage>
        <taxon>Eukaryota</taxon>
        <taxon>Fungi</taxon>
        <taxon>Fungi incertae sedis</taxon>
        <taxon>Mucoromycota</taxon>
        <taxon>Mucoromycotina</taxon>
        <taxon>Mucoromycetes</taxon>
        <taxon>Mucorales</taxon>
        <taxon>Mucorineae</taxon>
        <taxon>Mucoraceae</taxon>
        <taxon>Mucor</taxon>
    </lineage>
</organism>
<dbReference type="EMBL" id="DF836341">
    <property type="protein sequence ID" value="GAN03955.1"/>
    <property type="molecule type" value="Genomic_DNA"/>
</dbReference>
<evidence type="ECO:0000256" key="4">
    <source>
        <dbReference type="ARBA" id="ARBA00022454"/>
    </source>
</evidence>
<name>A0A0C9LTR2_9FUNG</name>